<dbReference type="AlphaFoldDB" id="A0A385Q2N7"/>
<evidence type="ECO:0000313" key="1">
    <source>
        <dbReference type="EMBL" id="AYA99884.1"/>
    </source>
</evidence>
<reference evidence="1 2" key="1">
    <citation type="submission" date="2018-09" db="EMBL/GenBank/DDBJ databases">
        <title>Genome sequencing of Lachnoanaerobaculum umeaense DSM 23576.</title>
        <authorList>
            <person name="Kook J.-K."/>
            <person name="Park S.-N."/>
            <person name="Lim Y.K."/>
        </authorList>
    </citation>
    <scope>NUCLEOTIDE SEQUENCE [LARGE SCALE GENOMIC DNA]</scope>
    <source>
        <strain evidence="2">DSM 23576 \ CCUG 58757</strain>
    </source>
</reference>
<dbReference type="KEGG" id="lua:D4A81_08015"/>
<sequence length="249" mass="27379">MKKNLKKLIVAAMSASLLMACGSNVKSEETKEDVQESVVQDSVEADKAGMSVDMNSNMPLLPGAENGNVKSITDDTIRIERISYLTNEVESSEESKEGDEVADEVDLLLDASAIKFVDITTGLVSDAPKEGDEIYAWVAPEYMTSMPPQVNSYVVLTNVTDDLHMPMYTDSIEGIEESDGRIELMDTLNNAKWSVDKNVKPILSSTGEEVEFSDIKKGDKVLVWSENFMLTVGSKDTPKIQTNRVVILK</sequence>
<proteinExistence type="predicted"/>
<gene>
    <name evidence="1" type="ORF">D4A81_08015</name>
</gene>
<organism evidence="1 2">
    <name type="scientific">Lachnoanaerobaculum umeaense</name>
    <dbReference type="NCBI Taxonomy" id="617123"/>
    <lineage>
        <taxon>Bacteria</taxon>
        <taxon>Bacillati</taxon>
        <taxon>Bacillota</taxon>
        <taxon>Clostridia</taxon>
        <taxon>Lachnospirales</taxon>
        <taxon>Lachnospiraceae</taxon>
        <taxon>Lachnoanaerobaculum</taxon>
    </lineage>
</organism>
<name>A0A385Q2N7_9FIRM</name>
<evidence type="ECO:0000313" key="2">
    <source>
        <dbReference type="Proteomes" id="UP000265562"/>
    </source>
</evidence>
<accession>A0A385Q2N7</accession>
<dbReference type="PROSITE" id="PS51257">
    <property type="entry name" value="PROKAR_LIPOPROTEIN"/>
    <property type="match status" value="1"/>
</dbReference>
<keyword evidence="2" id="KW-1185">Reference proteome</keyword>
<dbReference type="EMBL" id="CP032364">
    <property type="protein sequence ID" value="AYA99884.1"/>
    <property type="molecule type" value="Genomic_DNA"/>
</dbReference>
<protein>
    <submittedName>
        <fullName evidence="1">Uncharacterized protein</fullName>
    </submittedName>
</protein>
<dbReference type="RefSeq" id="WP_111524386.1">
    <property type="nucleotide sequence ID" value="NZ_CP032364.1"/>
</dbReference>
<dbReference type="OrthoDB" id="2033239at2"/>
<dbReference type="Proteomes" id="UP000265562">
    <property type="component" value="Chromosome"/>
</dbReference>